<reference evidence="2" key="1">
    <citation type="journal article" date="2014" name="Int. J. Syst. Evol. Microbiol.">
        <title>Complete genome sequence of Corynebacterium casei LMG S-19264T (=DSM 44701T), isolated from a smear-ripened cheese.</title>
        <authorList>
            <consortium name="US DOE Joint Genome Institute (JGI-PGF)"/>
            <person name="Walter F."/>
            <person name="Albersmeier A."/>
            <person name="Kalinowski J."/>
            <person name="Ruckert C."/>
        </authorList>
    </citation>
    <scope>NUCLEOTIDE SEQUENCE</scope>
    <source>
        <strain evidence="2">KCTC 32020</strain>
    </source>
</reference>
<dbReference type="PANTHER" id="PTHR34219:SF3">
    <property type="entry name" value="BLL7967 PROTEIN"/>
    <property type="match status" value="1"/>
</dbReference>
<keyword evidence="1" id="KW-0472">Membrane</keyword>
<name>A0A919DBT2_9GAMM</name>
<dbReference type="InterPro" id="IPR005625">
    <property type="entry name" value="PepSY-ass_TM"/>
</dbReference>
<feature type="transmembrane region" description="Helical" evidence="1">
    <location>
        <begin position="330"/>
        <end position="354"/>
    </location>
</feature>
<dbReference type="PANTHER" id="PTHR34219">
    <property type="entry name" value="IRON-REGULATED INNER MEMBRANE PROTEIN-RELATED"/>
    <property type="match status" value="1"/>
</dbReference>
<dbReference type="Proteomes" id="UP000636453">
    <property type="component" value="Unassembled WGS sequence"/>
</dbReference>
<sequence>MAAVAAPARRAAADRVRRRVRAALAWLHLWVGLAAGTLFAVLGLSGSVLVFHAELLRLQHPALAAQPVHADARVLERILAEWEARGLRAIDLPREAMPAWQAFFEDGSRRYFATGDGALLLTRTTGSDPLLWLHELHTHLLAGEAGEQAVGVVGWIALFLLLSGLYLWWPRLARVLSHLRVHAGPPTRRWLTWHRSSGVLLWPLLVLAVLTGLGMVYHDLARAVLTGLFGGGPVPKAQPASAVETDWPRLLASARAAWPQAELVRVAPPREGVVTVRVRAPGEWHPNGRSLLFVQADGRLQGRFDATAQAPGGRMDAAIYPLHIGAVGGWPLRIATALAGLLPAFLLVTGFLFWRRRRGR</sequence>
<feature type="transmembrane region" description="Helical" evidence="1">
    <location>
        <begin position="198"/>
        <end position="217"/>
    </location>
</feature>
<evidence type="ECO:0000313" key="3">
    <source>
        <dbReference type="Proteomes" id="UP000636453"/>
    </source>
</evidence>
<evidence type="ECO:0008006" key="4">
    <source>
        <dbReference type="Google" id="ProtNLM"/>
    </source>
</evidence>
<accession>A0A919DBT2</accession>
<dbReference type="AlphaFoldDB" id="A0A919DBT2"/>
<keyword evidence="1" id="KW-1133">Transmembrane helix</keyword>
<organism evidence="2 3">
    <name type="scientific">Vulcaniibacterium thermophilum</name>
    <dbReference type="NCBI Taxonomy" id="1169913"/>
    <lineage>
        <taxon>Bacteria</taxon>
        <taxon>Pseudomonadati</taxon>
        <taxon>Pseudomonadota</taxon>
        <taxon>Gammaproteobacteria</taxon>
        <taxon>Lysobacterales</taxon>
        <taxon>Lysobacteraceae</taxon>
        <taxon>Vulcaniibacterium</taxon>
    </lineage>
</organism>
<dbReference type="EMBL" id="BNCF01000005">
    <property type="protein sequence ID" value="GHE31682.1"/>
    <property type="molecule type" value="Genomic_DNA"/>
</dbReference>
<reference evidence="2" key="2">
    <citation type="submission" date="2020-09" db="EMBL/GenBank/DDBJ databases">
        <authorList>
            <person name="Sun Q."/>
            <person name="Kim S."/>
        </authorList>
    </citation>
    <scope>NUCLEOTIDE SEQUENCE</scope>
    <source>
        <strain evidence="2">KCTC 32020</strain>
    </source>
</reference>
<dbReference type="RefSeq" id="WP_229814885.1">
    <property type="nucleotide sequence ID" value="NZ_BNCF01000005.1"/>
</dbReference>
<comment type="caution">
    <text evidence="2">The sequence shown here is derived from an EMBL/GenBank/DDBJ whole genome shotgun (WGS) entry which is preliminary data.</text>
</comment>
<gene>
    <name evidence="2" type="ORF">GCM10007167_12090</name>
</gene>
<protein>
    <recommendedName>
        <fullName evidence="4">Iron-regulated membrane protein</fullName>
    </recommendedName>
</protein>
<evidence type="ECO:0000313" key="2">
    <source>
        <dbReference type="EMBL" id="GHE31682.1"/>
    </source>
</evidence>
<dbReference type="Pfam" id="PF03929">
    <property type="entry name" value="PepSY_TM"/>
    <property type="match status" value="1"/>
</dbReference>
<feature type="transmembrane region" description="Helical" evidence="1">
    <location>
        <begin position="149"/>
        <end position="169"/>
    </location>
</feature>
<feature type="transmembrane region" description="Helical" evidence="1">
    <location>
        <begin position="25"/>
        <end position="51"/>
    </location>
</feature>
<proteinExistence type="predicted"/>
<evidence type="ECO:0000256" key="1">
    <source>
        <dbReference type="SAM" id="Phobius"/>
    </source>
</evidence>
<keyword evidence="3" id="KW-1185">Reference proteome</keyword>
<keyword evidence="1" id="KW-0812">Transmembrane</keyword>